<protein>
    <recommendedName>
        <fullName evidence="3">Nucleotidyltransferase family protein</fullName>
    </recommendedName>
</protein>
<organism evidence="1 2">
    <name type="scientific">Phaeospirillum tilakii</name>
    <dbReference type="NCBI Taxonomy" id="741673"/>
    <lineage>
        <taxon>Bacteria</taxon>
        <taxon>Pseudomonadati</taxon>
        <taxon>Pseudomonadota</taxon>
        <taxon>Alphaproteobacteria</taxon>
        <taxon>Rhodospirillales</taxon>
        <taxon>Rhodospirillaceae</taxon>
        <taxon>Phaeospirillum</taxon>
    </lineage>
</organism>
<dbReference type="EMBL" id="JBHUIY010000018">
    <property type="protein sequence ID" value="MFD2234231.1"/>
    <property type="molecule type" value="Genomic_DNA"/>
</dbReference>
<evidence type="ECO:0000313" key="2">
    <source>
        <dbReference type="Proteomes" id="UP001597296"/>
    </source>
</evidence>
<proteinExistence type="predicted"/>
<sequence length="196" mass="22044">MSIRRAEIERQNAFLINRQLHFRLAADVVAEAWCRLPEVSAIALIGSVAKPLWKEVPRFQPFRRQGVELWHECTDLDLAVWLDHQECLGQLRRARDLALRRAYESGTGISVANHEVDTFLFEPGSDRYLGRLCAFTQCPKGKRDCETPGCGAIPFNKVFEAFQPMPDLLAGAVPLYERASGAVWRAADLPAPEALL</sequence>
<accession>A0ABW5CDB6</accession>
<evidence type="ECO:0000313" key="1">
    <source>
        <dbReference type="EMBL" id="MFD2234231.1"/>
    </source>
</evidence>
<name>A0ABW5CDB6_9PROT</name>
<comment type="caution">
    <text evidence="1">The sequence shown here is derived from an EMBL/GenBank/DDBJ whole genome shotgun (WGS) entry which is preliminary data.</text>
</comment>
<dbReference type="Proteomes" id="UP001597296">
    <property type="component" value="Unassembled WGS sequence"/>
</dbReference>
<reference evidence="2" key="1">
    <citation type="journal article" date="2019" name="Int. J. Syst. Evol. Microbiol.">
        <title>The Global Catalogue of Microorganisms (GCM) 10K type strain sequencing project: providing services to taxonomists for standard genome sequencing and annotation.</title>
        <authorList>
            <consortium name="The Broad Institute Genomics Platform"/>
            <consortium name="The Broad Institute Genome Sequencing Center for Infectious Disease"/>
            <person name="Wu L."/>
            <person name="Ma J."/>
        </authorList>
    </citation>
    <scope>NUCLEOTIDE SEQUENCE [LARGE SCALE GENOMIC DNA]</scope>
    <source>
        <strain evidence="2">KCTC 15012</strain>
    </source>
</reference>
<keyword evidence="2" id="KW-1185">Reference proteome</keyword>
<dbReference type="RefSeq" id="WP_377316245.1">
    <property type="nucleotide sequence ID" value="NZ_JBHUIY010000018.1"/>
</dbReference>
<evidence type="ECO:0008006" key="3">
    <source>
        <dbReference type="Google" id="ProtNLM"/>
    </source>
</evidence>
<gene>
    <name evidence="1" type="ORF">ACFSNB_10480</name>
</gene>